<dbReference type="InterPro" id="IPR015590">
    <property type="entry name" value="Aldehyde_DH_dom"/>
</dbReference>
<protein>
    <submittedName>
        <fullName evidence="2">Alpha-ketoglutaric semialdehyde dehydrogenase</fullName>
        <ecNumber evidence="2">1.2.1.26</ecNumber>
    </submittedName>
</protein>
<dbReference type="AlphaFoldDB" id="A0A645GE50"/>
<dbReference type="GO" id="GO:0047533">
    <property type="term" value="F:2,5-dioxovalerate dehydrogenase (NADP+) activity"/>
    <property type="evidence" value="ECO:0007669"/>
    <property type="project" value="UniProtKB-EC"/>
</dbReference>
<name>A0A645GE50_9ZZZZ</name>
<dbReference type="InterPro" id="IPR016161">
    <property type="entry name" value="Ald_DH/histidinol_DH"/>
</dbReference>
<proteinExistence type="predicted"/>
<dbReference type="InterPro" id="IPR016163">
    <property type="entry name" value="Ald_DH_C"/>
</dbReference>
<organism evidence="2">
    <name type="scientific">bioreactor metagenome</name>
    <dbReference type="NCBI Taxonomy" id="1076179"/>
    <lineage>
        <taxon>unclassified sequences</taxon>
        <taxon>metagenomes</taxon>
        <taxon>ecological metagenomes</taxon>
    </lineage>
</organism>
<reference evidence="2" key="1">
    <citation type="submission" date="2019-08" db="EMBL/GenBank/DDBJ databases">
        <authorList>
            <person name="Kucharzyk K."/>
            <person name="Murdoch R.W."/>
            <person name="Higgins S."/>
            <person name="Loffler F."/>
        </authorList>
    </citation>
    <scope>NUCLEOTIDE SEQUENCE</scope>
</reference>
<sequence length="192" mass="20396">MHESIFEQFAQAFAEHAGEVVIGDGFAKDAHIGPLSNAKRVQDIERLVDDARDKGARVLCGGARPERKGFYYPLTVLADVPDEAQVLIEEPFGPIAIINSFTTLDDALSKANALNVGLAAYAFTNDADAMNKLSDGLEAGSFAINTFQASSAETPFGGVKDSGYGREGGAESLDAYSIVKSVMHANYSQVMA</sequence>
<accession>A0A645GE50</accession>
<gene>
    <name evidence="2" type="primary">araE_3</name>
    <name evidence="2" type="ORF">SDC9_172361</name>
</gene>
<dbReference type="PANTHER" id="PTHR11699">
    <property type="entry name" value="ALDEHYDE DEHYDROGENASE-RELATED"/>
    <property type="match status" value="1"/>
</dbReference>
<dbReference type="Gene3D" id="3.40.605.10">
    <property type="entry name" value="Aldehyde Dehydrogenase, Chain A, domain 1"/>
    <property type="match status" value="1"/>
</dbReference>
<dbReference type="Pfam" id="PF00171">
    <property type="entry name" value="Aldedh"/>
    <property type="match status" value="1"/>
</dbReference>
<keyword evidence="2" id="KW-0560">Oxidoreductase</keyword>
<evidence type="ECO:0000259" key="1">
    <source>
        <dbReference type="Pfam" id="PF00171"/>
    </source>
</evidence>
<dbReference type="SUPFAM" id="SSF53720">
    <property type="entry name" value="ALDH-like"/>
    <property type="match status" value="1"/>
</dbReference>
<comment type="caution">
    <text evidence="2">The sequence shown here is derived from an EMBL/GenBank/DDBJ whole genome shotgun (WGS) entry which is preliminary data.</text>
</comment>
<evidence type="ECO:0000313" key="2">
    <source>
        <dbReference type="EMBL" id="MPN24955.1"/>
    </source>
</evidence>
<dbReference type="EC" id="1.2.1.26" evidence="2"/>
<dbReference type="InterPro" id="IPR016162">
    <property type="entry name" value="Ald_DH_N"/>
</dbReference>
<dbReference type="EMBL" id="VSSQ01073969">
    <property type="protein sequence ID" value="MPN24955.1"/>
    <property type="molecule type" value="Genomic_DNA"/>
</dbReference>
<dbReference type="Gene3D" id="3.40.309.10">
    <property type="entry name" value="Aldehyde Dehydrogenase, Chain A, domain 2"/>
    <property type="match status" value="1"/>
</dbReference>
<feature type="domain" description="Aldehyde dehydrogenase" evidence="1">
    <location>
        <begin position="2"/>
        <end position="182"/>
    </location>
</feature>